<reference evidence="2 3" key="1">
    <citation type="journal article" date="2018" name="Sci. Rep.">
        <title>Genomic signatures of local adaptation to the degree of environmental predictability in rotifers.</title>
        <authorList>
            <person name="Franch-Gras L."/>
            <person name="Hahn C."/>
            <person name="Garcia-Roger E.M."/>
            <person name="Carmona M.J."/>
            <person name="Serra M."/>
            <person name="Gomez A."/>
        </authorList>
    </citation>
    <scope>NUCLEOTIDE SEQUENCE [LARGE SCALE GENOMIC DNA]</scope>
    <source>
        <strain evidence="2">HYR1</strain>
    </source>
</reference>
<dbReference type="EMBL" id="REGN01004192">
    <property type="protein sequence ID" value="RNA18684.1"/>
    <property type="molecule type" value="Genomic_DNA"/>
</dbReference>
<evidence type="ECO:0000313" key="3">
    <source>
        <dbReference type="Proteomes" id="UP000276133"/>
    </source>
</evidence>
<gene>
    <name evidence="2" type="ORF">BpHYR1_042288</name>
</gene>
<protein>
    <submittedName>
        <fullName evidence="2">Uncharacterized protein</fullName>
    </submittedName>
</protein>
<organism evidence="2 3">
    <name type="scientific">Brachionus plicatilis</name>
    <name type="common">Marine rotifer</name>
    <name type="synonym">Brachionus muelleri</name>
    <dbReference type="NCBI Taxonomy" id="10195"/>
    <lineage>
        <taxon>Eukaryota</taxon>
        <taxon>Metazoa</taxon>
        <taxon>Spiralia</taxon>
        <taxon>Gnathifera</taxon>
        <taxon>Rotifera</taxon>
        <taxon>Eurotatoria</taxon>
        <taxon>Monogononta</taxon>
        <taxon>Pseudotrocha</taxon>
        <taxon>Ploima</taxon>
        <taxon>Brachionidae</taxon>
        <taxon>Brachionus</taxon>
    </lineage>
</organism>
<feature type="transmembrane region" description="Helical" evidence="1">
    <location>
        <begin position="39"/>
        <end position="57"/>
    </location>
</feature>
<accession>A0A3M7R5M3</accession>
<dbReference type="AlphaFoldDB" id="A0A3M7R5M3"/>
<dbReference type="Proteomes" id="UP000276133">
    <property type="component" value="Unassembled WGS sequence"/>
</dbReference>
<keyword evidence="1" id="KW-0472">Membrane</keyword>
<name>A0A3M7R5M3_BRAPC</name>
<evidence type="ECO:0000313" key="2">
    <source>
        <dbReference type="EMBL" id="RNA18684.1"/>
    </source>
</evidence>
<proteinExistence type="predicted"/>
<evidence type="ECO:0000256" key="1">
    <source>
        <dbReference type="SAM" id="Phobius"/>
    </source>
</evidence>
<comment type="caution">
    <text evidence="2">The sequence shown here is derived from an EMBL/GenBank/DDBJ whole genome shotgun (WGS) entry which is preliminary data.</text>
</comment>
<keyword evidence="3" id="KW-1185">Reference proteome</keyword>
<feature type="transmembrane region" description="Helical" evidence="1">
    <location>
        <begin position="12"/>
        <end position="33"/>
    </location>
</feature>
<keyword evidence="1" id="KW-1133">Transmembrane helix</keyword>
<keyword evidence="1" id="KW-0812">Transmembrane</keyword>
<sequence length="87" mass="10553">MCLQMYSVQFRYYYFFVSQILVPFFHSTFQIIQSYVLKNLVFSEQIFLFSLINKLFFARKNKSDIYKNDGAFSRSQRKNSNLTNLYI</sequence>